<keyword evidence="11" id="KW-1185">Reference proteome</keyword>
<dbReference type="Proteomes" id="UP000426246">
    <property type="component" value="Chromosome"/>
</dbReference>
<evidence type="ECO:0000256" key="5">
    <source>
        <dbReference type="ARBA" id="ARBA00023136"/>
    </source>
</evidence>
<feature type="domain" description="Spore germination protein N-terminal" evidence="9">
    <location>
        <begin position="28"/>
        <end position="200"/>
    </location>
</feature>
<keyword evidence="7" id="KW-0449">Lipoprotein</keyword>
<feature type="domain" description="Spore germination GerAC-like C-terminal" evidence="8">
    <location>
        <begin position="217"/>
        <end position="378"/>
    </location>
</feature>
<dbReference type="AlphaFoldDB" id="A0A6B8RNJ1"/>
<evidence type="ECO:0000259" key="9">
    <source>
        <dbReference type="Pfam" id="PF25198"/>
    </source>
</evidence>
<dbReference type="Pfam" id="PF25198">
    <property type="entry name" value="Spore_GerAC_N"/>
    <property type="match status" value="1"/>
</dbReference>
<comment type="similarity">
    <text evidence="2">Belongs to the GerABKC lipoprotein family.</text>
</comment>
<protein>
    <submittedName>
        <fullName evidence="10">Ger(X)C family spore germination protein</fullName>
    </submittedName>
</protein>
<dbReference type="RefSeq" id="WP_155702226.1">
    <property type="nucleotide sequence ID" value="NZ_CP034235.1"/>
</dbReference>
<sequence length="389" mass="43702">MNNSSLLKHLRWIFPFVLCPLVLSGCWDRREINDVAFVLASSIDKENDLYRISILIPLPGNMGGASGGGGGTGGVEPYTIETEAANTIWEAVDKIQSRLPRKIFFAHRRVLLFGEDIAKDGMTIPMNYLADRPENRLSTFVAVTKGKAMDLLGAKVKLERFSAELMRELLQSDATIKTSEKDIITNMNLIGKDAFIPYLELNKAETNGNKSDEIVSTGFAITNNGKEVAVLKNNDALALRLLAPKFSMYSQRLKIDGERFSYQVRNVKTVIKPIINGNQINFEISVVAMADINEFLSTKDIFEEMPKFQKIIESQMKKDLLQVLDILKTKGSDVVGFGQILNRHYPERWSKDWEPQWNTVFAKTNFKVTTKVHIYDIGALSGNMVKKGN</sequence>
<evidence type="ECO:0000256" key="6">
    <source>
        <dbReference type="ARBA" id="ARBA00023139"/>
    </source>
</evidence>
<dbReference type="InterPro" id="IPR038501">
    <property type="entry name" value="Spore_GerAC_C_sf"/>
</dbReference>
<comment type="subcellular location">
    <subcellularLocation>
        <location evidence="1">Membrane</location>
        <topology evidence="1">Lipid-anchor</topology>
    </subcellularLocation>
</comment>
<dbReference type="OrthoDB" id="9816067at2"/>
<keyword evidence="4" id="KW-0732">Signal</keyword>
<dbReference type="GO" id="GO:0016020">
    <property type="term" value="C:membrane"/>
    <property type="evidence" value="ECO:0007669"/>
    <property type="project" value="UniProtKB-SubCell"/>
</dbReference>
<gene>
    <name evidence="10" type="ORF">EHS13_20645</name>
</gene>
<dbReference type="Gene3D" id="3.30.300.210">
    <property type="entry name" value="Nutrient germinant receptor protein C, domain 3"/>
    <property type="match status" value="1"/>
</dbReference>
<evidence type="ECO:0000259" key="8">
    <source>
        <dbReference type="Pfam" id="PF05504"/>
    </source>
</evidence>
<dbReference type="NCBIfam" id="TIGR02887">
    <property type="entry name" value="spore_ger_x_C"/>
    <property type="match status" value="1"/>
</dbReference>
<evidence type="ECO:0000313" key="10">
    <source>
        <dbReference type="EMBL" id="QGQ97125.1"/>
    </source>
</evidence>
<keyword evidence="3" id="KW-0309">Germination</keyword>
<dbReference type="PANTHER" id="PTHR35789">
    <property type="entry name" value="SPORE GERMINATION PROTEIN B3"/>
    <property type="match status" value="1"/>
</dbReference>
<dbReference type="InterPro" id="IPR057336">
    <property type="entry name" value="GerAC_N"/>
</dbReference>
<reference evidence="11" key="1">
    <citation type="submission" date="2018-11" db="EMBL/GenBank/DDBJ databases">
        <title>Complete genome sequence of Paenibacillus sp. ML311-T8.</title>
        <authorList>
            <person name="Nam Y.-D."/>
            <person name="Kang J."/>
            <person name="Chung W.-H."/>
            <person name="Park Y.S."/>
        </authorList>
    </citation>
    <scope>NUCLEOTIDE SEQUENCE [LARGE SCALE GENOMIC DNA]</scope>
    <source>
        <strain evidence="11">ML311-T8</strain>
    </source>
</reference>
<evidence type="ECO:0000256" key="1">
    <source>
        <dbReference type="ARBA" id="ARBA00004635"/>
    </source>
</evidence>
<evidence type="ECO:0000256" key="3">
    <source>
        <dbReference type="ARBA" id="ARBA00022544"/>
    </source>
</evidence>
<evidence type="ECO:0000256" key="2">
    <source>
        <dbReference type="ARBA" id="ARBA00007886"/>
    </source>
</evidence>
<dbReference type="Pfam" id="PF05504">
    <property type="entry name" value="Spore_GerAC"/>
    <property type="match status" value="1"/>
</dbReference>
<keyword evidence="5" id="KW-0472">Membrane</keyword>
<dbReference type="InterPro" id="IPR046953">
    <property type="entry name" value="Spore_GerAC-like_C"/>
</dbReference>
<evidence type="ECO:0000313" key="11">
    <source>
        <dbReference type="Proteomes" id="UP000426246"/>
    </source>
</evidence>
<evidence type="ECO:0000256" key="7">
    <source>
        <dbReference type="ARBA" id="ARBA00023288"/>
    </source>
</evidence>
<proteinExistence type="inferred from homology"/>
<dbReference type="GO" id="GO:0009847">
    <property type="term" value="P:spore germination"/>
    <property type="evidence" value="ECO:0007669"/>
    <property type="project" value="InterPro"/>
</dbReference>
<accession>A0A6B8RNJ1</accession>
<organism evidence="10 11">
    <name type="scientific">Paenibacillus psychroresistens</name>
    <dbReference type="NCBI Taxonomy" id="1778678"/>
    <lineage>
        <taxon>Bacteria</taxon>
        <taxon>Bacillati</taxon>
        <taxon>Bacillota</taxon>
        <taxon>Bacilli</taxon>
        <taxon>Bacillales</taxon>
        <taxon>Paenibacillaceae</taxon>
        <taxon>Paenibacillus</taxon>
    </lineage>
</organism>
<dbReference type="InterPro" id="IPR008844">
    <property type="entry name" value="Spore_GerAC-like"/>
</dbReference>
<evidence type="ECO:0000256" key="4">
    <source>
        <dbReference type="ARBA" id="ARBA00022729"/>
    </source>
</evidence>
<name>A0A6B8RNJ1_9BACL</name>
<dbReference type="KEGG" id="ppsc:EHS13_20645"/>
<dbReference type="EMBL" id="CP034235">
    <property type="protein sequence ID" value="QGQ97125.1"/>
    <property type="molecule type" value="Genomic_DNA"/>
</dbReference>
<keyword evidence="6" id="KW-0564">Palmitate</keyword>
<dbReference type="PANTHER" id="PTHR35789:SF1">
    <property type="entry name" value="SPORE GERMINATION PROTEIN B3"/>
    <property type="match status" value="1"/>
</dbReference>